<dbReference type="AlphaFoldDB" id="A0A2K6SGZ4"/>
<evidence type="ECO:0000259" key="1">
    <source>
        <dbReference type="PROSITE" id="PS50838"/>
    </source>
</evidence>
<dbReference type="InterPro" id="IPR037445">
    <property type="entry name" value="MAGE"/>
</dbReference>
<dbReference type="PROSITE" id="PS50838">
    <property type="entry name" value="MAGE"/>
    <property type="match status" value="1"/>
</dbReference>
<protein>
    <submittedName>
        <fullName evidence="2">MAGE family member B5</fullName>
    </submittedName>
</protein>
<dbReference type="InterPro" id="IPR041898">
    <property type="entry name" value="MAGE_WH1"/>
</dbReference>
<gene>
    <name evidence="2" type="primary">MAGEB5</name>
</gene>
<accession>A0A2K6SGZ4</accession>
<evidence type="ECO:0000313" key="3">
    <source>
        <dbReference type="Proteomes" id="UP000233220"/>
    </source>
</evidence>
<dbReference type="InterPro" id="IPR002190">
    <property type="entry name" value="MHD_dom"/>
</dbReference>
<dbReference type="Proteomes" id="UP000233220">
    <property type="component" value="Unplaced"/>
</dbReference>
<dbReference type="PANTHER" id="PTHR11736">
    <property type="entry name" value="MELANOMA-ASSOCIATED ANTIGEN MAGE ANTIGEN"/>
    <property type="match status" value="1"/>
</dbReference>
<dbReference type="Ensembl" id="ENSSBOT00000023412.1">
    <property type="protein sequence ID" value="ENSSBOP00000006662.1"/>
    <property type="gene ID" value="ENSSBOG00000020311.1"/>
</dbReference>
<dbReference type="GO" id="GO:0000122">
    <property type="term" value="P:negative regulation of transcription by RNA polymerase II"/>
    <property type="evidence" value="ECO:0007669"/>
    <property type="project" value="TreeGrafter"/>
</dbReference>
<dbReference type="OMA" id="WNIMRIF"/>
<organism evidence="2 3">
    <name type="scientific">Saimiri boliviensis boliviensis</name>
    <name type="common">Bolivian squirrel monkey</name>
    <dbReference type="NCBI Taxonomy" id="39432"/>
    <lineage>
        <taxon>Eukaryota</taxon>
        <taxon>Metazoa</taxon>
        <taxon>Chordata</taxon>
        <taxon>Craniata</taxon>
        <taxon>Vertebrata</taxon>
        <taxon>Euteleostomi</taxon>
        <taxon>Mammalia</taxon>
        <taxon>Eutheria</taxon>
        <taxon>Euarchontoglires</taxon>
        <taxon>Primates</taxon>
        <taxon>Haplorrhini</taxon>
        <taxon>Platyrrhini</taxon>
        <taxon>Cebidae</taxon>
        <taxon>Saimiriinae</taxon>
        <taxon>Saimiri</taxon>
    </lineage>
</organism>
<dbReference type="Gene3D" id="1.10.10.1210">
    <property type="entry name" value="MAGE homology domain, winged helix WH2 motif"/>
    <property type="match status" value="1"/>
</dbReference>
<dbReference type="FunFam" id="1.10.10.1210:FF:000001">
    <property type="entry name" value="melanoma-associated antigen D1"/>
    <property type="match status" value="1"/>
</dbReference>
<dbReference type="PANTHER" id="PTHR11736:SF35">
    <property type="entry name" value="MELANOMA-ASSOCIATED ANTIGEN B5"/>
    <property type="match status" value="1"/>
</dbReference>
<dbReference type="Pfam" id="PF01454">
    <property type="entry name" value="MAGE"/>
    <property type="match status" value="1"/>
</dbReference>
<dbReference type="InterPro" id="IPR041899">
    <property type="entry name" value="MAGE_WH2"/>
</dbReference>
<reference evidence="2" key="2">
    <citation type="submission" date="2025-09" db="UniProtKB">
        <authorList>
            <consortium name="Ensembl"/>
        </authorList>
    </citation>
    <scope>IDENTIFICATION</scope>
</reference>
<feature type="domain" description="MAGE" evidence="1">
    <location>
        <begin position="1"/>
        <end position="177"/>
    </location>
</feature>
<name>A0A2K6SGZ4_SAIBB</name>
<sequence>VGLLEEFLLYKFKMKQPILREDMLKIVSPKYQNQFAEILRKVSEHIEVVFAVEEGQPSSKLKLPNNGRIHAGKGLSKTGLLMTLLSVIFLKGNCASEEDIWQFLNMRQICVGKKYYLYREPRKLITQDFVKLKYLQYCQMPSSYPAHYKFLWVTRAYSETSKMKVLEYLARVSNIAPGRKSLSQNCSQDWHYCSGQDCFEAKFNSFSQPY</sequence>
<evidence type="ECO:0000313" key="2">
    <source>
        <dbReference type="Ensembl" id="ENSSBOP00000006662.1"/>
    </source>
</evidence>
<dbReference type="SMART" id="SM01373">
    <property type="entry name" value="MAGE"/>
    <property type="match status" value="1"/>
</dbReference>
<dbReference type="GeneTree" id="ENSGT00940000163033"/>
<dbReference type="GO" id="GO:0005634">
    <property type="term" value="C:nucleus"/>
    <property type="evidence" value="ECO:0007669"/>
    <property type="project" value="TreeGrafter"/>
</dbReference>
<dbReference type="STRING" id="39432.ENSSBOP00000006662"/>
<proteinExistence type="predicted"/>
<reference evidence="2" key="1">
    <citation type="submission" date="2025-08" db="UniProtKB">
        <authorList>
            <consortium name="Ensembl"/>
        </authorList>
    </citation>
    <scope>IDENTIFICATION</scope>
</reference>
<dbReference type="Gene3D" id="1.10.10.1200">
    <property type="entry name" value="MAGE homology domain, winged helix WH1 motif"/>
    <property type="match status" value="1"/>
</dbReference>
<keyword evidence="3" id="KW-1185">Reference proteome</keyword>